<dbReference type="EMBL" id="BJWL01000028">
    <property type="protein sequence ID" value="GFZ19469.1"/>
    <property type="molecule type" value="Genomic_DNA"/>
</dbReference>
<dbReference type="GO" id="GO:0003924">
    <property type="term" value="F:GTPase activity"/>
    <property type="evidence" value="ECO:0007669"/>
    <property type="project" value="UniProtKB-UniRule"/>
</dbReference>
<dbReference type="NCBIfam" id="TIGR00231">
    <property type="entry name" value="small_GTP"/>
    <property type="match status" value="1"/>
</dbReference>
<dbReference type="InterPro" id="IPR031157">
    <property type="entry name" value="G_TR_CS"/>
</dbReference>
<keyword evidence="3 7" id="KW-0547">Nucleotide-binding</keyword>
<comment type="similarity">
    <text evidence="2 7">Belongs to the TRAFAC class translation factor GTPase superfamily. Classic translation factor GTPase family. EF-Tu/EF-1A subfamily.</text>
</comment>
<evidence type="ECO:0000256" key="3">
    <source>
        <dbReference type="ARBA" id="ARBA00022741"/>
    </source>
</evidence>
<dbReference type="InterPro" id="IPR005225">
    <property type="entry name" value="Small_GTP-bd"/>
</dbReference>
<dbReference type="InterPro" id="IPR041709">
    <property type="entry name" value="EF-Tu_GTP-bd"/>
</dbReference>
<dbReference type="PRINTS" id="PR00315">
    <property type="entry name" value="ELONGATNFCT"/>
</dbReference>
<evidence type="ECO:0000256" key="6">
    <source>
        <dbReference type="ARBA" id="ARBA00023134"/>
    </source>
</evidence>
<dbReference type="Pfam" id="PF03143">
    <property type="entry name" value="GTP_EFTU_D3"/>
    <property type="match status" value="1"/>
</dbReference>
<dbReference type="GO" id="GO:0070125">
    <property type="term" value="P:mitochondrial translational elongation"/>
    <property type="evidence" value="ECO:0007669"/>
    <property type="project" value="TreeGrafter"/>
</dbReference>
<dbReference type="InterPro" id="IPR050055">
    <property type="entry name" value="EF-Tu_GTPase"/>
</dbReference>
<dbReference type="SUPFAM" id="SSF52540">
    <property type="entry name" value="P-loop containing nucleoside triphosphate hydrolases"/>
    <property type="match status" value="1"/>
</dbReference>
<dbReference type="PANTHER" id="PTHR43721">
    <property type="entry name" value="ELONGATION FACTOR TU-RELATED"/>
    <property type="match status" value="1"/>
</dbReference>
<keyword evidence="10" id="KW-1185">Reference proteome</keyword>
<dbReference type="SUPFAM" id="SSF50447">
    <property type="entry name" value="Translation proteins"/>
    <property type="match status" value="1"/>
</dbReference>
<dbReference type="CDD" id="cd01884">
    <property type="entry name" value="EF_Tu"/>
    <property type="match status" value="1"/>
</dbReference>
<dbReference type="InterPro" id="IPR027417">
    <property type="entry name" value="P-loop_NTPase"/>
</dbReference>
<organism evidence="9 10">
    <name type="scientific">Actinidia rufa</name>
    <dbReference type="NCBI Taxonomy" id="165716"/>
    <lineage>
        <taxon>Eukaryota</taxon>
        <taxon>Viridiplantae</taxon>
        <taxon>Streptophyta</taxon>
        <taxon>Embryophyta</taxon>
        <taxon>Tracheophyta</taxon>
        <taxon>Spermatophyta</taxon>
        <taxon>Magnoliopsida</taxon>
        <taxon>eudicotyledons</taxon>
        <taxon>Gunneridae</taxon>
        <taxon>Pentapetalae</taxon>
        <taxon>asterids</taxon>
        <taxon>Ericales</taxon>
        <taxon>Actinidiaceae</taxon>
        <taxon>Actinidia</taxon>
    </lineage>
</organism>
<protein>
    <recommendedName>
        <fullName evidence="7">Elongation factor Tu</fullName>
    </recommendedName>
</protein>
<dbReference type="GO" id="GO:0003746">
    <property type="term" value="F:translation elongation factor activity"/>
    <property type="evidence" value="ECO:0007669"/>
    <property type="project" value="UniProtKB-UniRule"/>
</dbReference>
<dbReference type="PROSITE" id="PS51722">
    <property type="entry name" value="G_TR_2"/>
    <property type="match status" value="1"/>
</dbReference>
<evidence type="ECO:0000256" key="4">
    <source>
        <dbReference type="ARBA" id="ARBA00022768"/>
    </source>
</evidence>
<comment type="function">
    <text evidence="1 7">This protein promotes the GTP-dependent binding of aminoacyl-tRNA to the A-site of ribosomes during protein biosynthesis.</text>
</comment>
<dbReference type="CDD" id="cd03697">
    <property type="entry name" value="EFTU_II"/>
    <property type="match status" value="1"/>
</dbReference>
<dbReference type="InterPro" id="IPR004541">
    <property type="entry name" value="Transl_elong_EFTu/EF1A_bac/org"/>
</dbReference>
<dbReference type="Gene3D" id="2.40.30.10">
    <property type="entry name" value="Translation factors"/>
    <property type="match status" value="2"/>
</dbReference>
<dbReference type="InterPro" id="IPR004160">
    <property type="entry name" value="Transl_elong_EFTu/EF1A_C"/>
</dbReference>
<dbReference type="GO" id="GO:0005525">
    <property type="term" value="F:GTP binding"/>
    <property type="evidence" value="ECO:0007669"/>
    <property type="project" value="UniProtKB-UniRule"/>
</dbReference>
<gene>
    <name evidence="9" type="ORF">Acr_28g0001740</name>
</gene>
<reference evidence="9 10" key="1">
    <citation type="submission" date="2019-07" db="EMBL/GenBank/DDBJ databases">
        <title>De Novo Assembly of kiwifruit Actinidia rufa.</title>
        <authorList>
            <person name="Sugita-Konishi S."/>
            <person name="Sato K."/>
            <person name="Mori E."/>
            <person name="Abe Y."/>
            <person name="Kisaki G."/>
            <person name="Hamano K."/>
            <person name="Suezawa K."/>
            <person name="Otani M."/>
            <person name="Fukuda T."/>
            <person name="Manabe T."/>
            <person name="Gomi K."/>
            <person name="Tabuchi M."/>
            <person name="Akimitsu K."/>
            <person name="Kataoka I."/>
        </authorList>
    </citation>
    <scope>NUCLEOTIDE SEQUENCE [LARGE SCALE GENOMIC DNA]</scope>
    <source>
        <strain evidence="10">cv. Fuchu</strain>
    </source>
</reference>
<dbReference type="NCBIfam" id="NF000766">
    <property type="entry name" value="PRK00049.1"/>
    <property type="match status" value="1"/>
</dbReference>
<evidence type="ECO:0000256" key="7">
    <source>
        <dbReference type="RuleBase" id="RU000325"/>
    </source>
</evidence>
<dbReference type="GO" id="GO:0005739">
    <property type="term" value="C:mitochondrion"/>
    <property type="evidence" value="ECO:0007669"/>
    <property type="project" value="TreeGrafter"/>
</dbReference>
<sequence length="421" mass="46063">MASVALRNSNSKRLIPLSSQIYQSCRGSISAPLSISESLSGNDSASLPSPWWRSMATFTRTKPHVNVGTIGHVDHGKTTLTAAITKVLAEEGKAKAVAFDEIDKAPEEKKRGITIATAHVEYETAKRHYAHVDCPGHADYVKNMITGAAQMDGGILVVSAPDGPMPQTKEHILLARQVGVPSLVCFLNKVDAVDDPELLELVEMELRELLSFYKFPGDDIPIIRGSALSALQGTNEEEIGKKAILKLMDAVDEYIPDPVRQLDKPFLMPIEDVFLNSGTIKVGEDVEILGLMQGAPMKSTVTGVEMFKKILDFGQAGDNVGLLLRGLKREDVQRGQVIAKPSSVKTYKRFEAEIYVLTKDEGGRHTAFFSNYRPQFYLRTADITGKVELPENVKMVMPGDNVTAVFELISPVPLEAGLFIL</sequence>
<dbReference type="Proteomes" id="UP000585474">
    <property type="component" value="Unassembled WGS sequence"/>
</dbReference>
<dbReference type="SUPFAM" id="SSF50465">
    <property type="entry name" value="EF-Tu/eEF-1alpha/eIF2-gamma C-terminal domain"/>
    <property type="match status" value="1"/>
</dbReference>
<keyword evidence="5" id="KW-0648">Protein biosynthesis</keyword>
<keyword evidence="4 7" id="KW-0251">Elongation factor</keyword>
<evidence type="ECO:0000313" key="9">
    <source>
        <dbReference type="EMBL" id="GFZ19469.1"/>
    </source>
</evidence>
<dbReference type="CDD" id="cd03707">
    <property type="entry name" value="EFTU_III"/>
    <property type="match status" value="1"/>
</dbReference>
<comment type="caution">
    <text evidence="9">The sequence shown here is derived from an EMBL/GenBank/DDBJ whole genome shotgun (WGS) entry which is preliminary data.</text>
</comment>
<feature type="domain" description="Tr-type G" evidence="8">
    <location>
        <begin position="62"/>
        <end position="259"/>
    </location>
</feature>
<dbReference type="InterPro" id="IPR009000">
    <property type="entry name" value="Transl_B-barrel_sf"/>
</dbReference>
<evidence type="ECO:0000256" key="1">
    <source>
        <dbReference type="ARBA" id="ARBA00003982"/>
    </source>
</evidence>
<dbReference type="PANTHER" id="PTHR43721:SF22">
    <property type="entry name" value="ELONGATION FACTOR TU, MITOCHONDRIAL"/>
    <property type="match status" value="1"/>
</dbReference>
<name>A0A7J0H8T1_9ERIC</name>
<dbReference type="PROSITE" id="PS00301">
    <property type="entry name" value="G_TR_1"/>
    <property type="match status" value="1"/>
</dbReference>
<dbReference type="Pfam" id="PF03144">
    <property type="entry name" value="GTP_EFTU_D2"/>
    <property type="match status" value="1"/>
</dbReference>
<dbReference type="AlphaFoldDB" id="A0A7J0H8T1"/>
<accession>A0A7J0H8T1</accession>
<dbReference type="Pfam" id="PF00009">
    <property type="entry name" value="GTP_EFTU"/>
    <property type="match status" value="1"/>
</dbReference>
<dbReference type="NCBIfam" id="TIGR00485">
    <property type="entry name" value="EF-Tu"/>
    <property type="match status" value="1"/>
</dbReference>
<dbReference type="InterPro" id="IPR000795">
    <property type="entry name" value="T_Tr_GTP-bd_dom"/>
</dbReference>
<keyword evidence="6 7" id="KW-0342">GTP-binding</keyword>
<evidence type="ECO:0000313" key="10">
    <source>
        <dbReference type="Proteomes" id="UP000585474"/>
    </source>
</evidence>
<dbReference type="FunFam" id="3.40.50.300:FF:000003">
    <property type="entry name" value="Elongation factor Tu"/>
    <property type="match status" value="1"/>
</dbReference>
<dbReference type="NCBIfam" id="NF009373">
    <property type="entry name" value="PRK12736.1"/>
    <property type="match status" value="1"/>
</dbReference>
<dbReference type="FunFam" id="2.40.30.10:FF:000001">
    <property type="entry name" value="Elongation factor Tu"/>
    <property type="match status" value="1"/>
</dbReference>
<dbReference type="InterPro" id="IPR004161">
    <property type="entry name" value="EFTu-like_2"/>
</dbReference>
<evidence type="ECO:0000256" key="2">
    <source>
        <dbReference type="ARBA" id="ARBA00007249"/>
    </source>
</evidence>
<evidence type="ECO:0000256" key="5">
    <source>
        <dbReference type="ARBA" id="ARBA00022917"/>
    </source>
</evidence>
<dbReference type="InterPro" id="IPR009001">
    <property type="entry name" value="Transl_elong_EF1A/Init_IF2_C"/>
</dbReference>
<evidence type="ECO:0000259" key="8">
    <source>
        <dbReference type="PROSITE" id="PS51722"/>
    </source>
</evidence>
<proteinExistence type="inferred from homology"/>
<dbReference type="InterPro" id="IPR033720">
    <property type="entry name" value="EFTU_2"/>
</dbReference>
<dbReference type="NCBIfam" id="NF009372">
    <property type="entry name" value="PRK12735.1"/>
    <property type="match status" value="1"/>
</dbReference>
<dbReference type="Gene3D" id="3.40.50.300">
    <property type="entry name" value="P-loop containing nucleotide triphosphate hydrolases"/>
    <property type="match status" value="1"/>
</dbReference>
<dbReference type="OrthoDB" id="2067at2759"/>